<dbReference type="GeneID" id="6072654"/>
<sequence>MEVDLDYPNIDYDAINISSLTRLRKAQFIVPLTPSSSTIEPRISLSWVNELLIRQSRMSLLRR</sequence>
<accession>B0CZ77</accession>
<dbReference type="InParanoid" id="B0CZ77"/>
<dbReference type="EMBL" id="DS547094">
    <property type="protein sequence ID" value="EDR12102.1"/>
    <property type="molecule type" value="Genomic_DNA"/>
</dbReference>
<dbReference type="Proteomes" id="UP000001194">
    <property type="component" value="Unassembled WGS sequence"/>
</dbReference>
<dbReference type="AlphaFoldDB" id="B0CZ77"/>
<evidence type="ECO:0000313" key="1">
    <source>
        <dbReference type="EMBL" id="EDR12102.1"/>
    </source>
</evidence>
<evidence type="ECO:0000313" key="2">
    <source>
        <dbReference type="Proteomes" id="UP000001194"/>
    </source>
</evidence>
<reference evidence="1 2" key="1">
    <citation type="journal article" date="2008" name="Nature">
        <title>The genome of Laccaria bicolor provides insights into mycorrhizal symbiosis.</title>
        <authorList>
            <person name="Martin F."/>
            <person name="Aerts A."/>
            <person name="Ahren D."/>
            <person name="Brun A."/>
            <person name="Danchin E.G.J."/>
            <person name="Duchaussoy F."/>
            <person name="Gibon J."/>
            <person name="Kohler A."/>
            <person name="Lindquist E."/>
            <person name="Pereda V."/>
            <person name="Salamov A."/>
            <person name="Shapiro H.J."/>
            <person name="Wuyts J."/>
            <person name="Blaudez D."/>
            <person name="Buee M."/>
            <person name="Brokstein P."/>
            <person name="Canbaeck B."/>
            <person name="Cohen D."/>
            <person name="Courty P.E."/>
            <person name="Coutinho P.M."/>
            <person name="Delaruelle C."/>
            <person name="Detter J.C."/>
            <person name="Deveau A."/>
            <person name="DiFazio S."/>
            <person name="Duplessis S."/>
            <person name="Fraissinet-Tachet L."/>
            <person name="Lucic E."/>
            <person name="Frey-Klett P."/>
            <person name="Fourrey C."/>
            <person name="Feussner I."/>
            <person name="Gay G."/>
            <person name="Grimwood J."/>
            <person name="Hoegger P.J."/>
            <person name="Jain P."/>
            <person name="Kilaru S."/>
            <person name="Labbe J."/>
            <person name="Lin Y.C."/>
            <person name="Legue V."/>
            <person name="Le Tacon F."/>
            <person name="Marmeisse R."/>
            <person name="Melayah D."/>
            <person name="Montanini B."/>
            <person name="Muratet M."/>
            <person name="Nehls U."/>
            <person name="Niculita-Hirzel H."/>
            <person name="Oudot-Le Secq M.P."/>
            <person name="Peter M."/>
            <person name="Quesneville H."/>
            <person name="Rajashekar B."/>
            <person name="Reich M."/>
            <person name="Rouhier N."/>
            <person name="Schmutz J."/>
            <person name="Yin T."/>
            <person name="Chalot M."/>
            <person name="Henrissat B."/>
            <person name="Kuees U."/>
            <person name="Lucas S."/>
            <person name="Van de Peer Y."/>
            <person name="Podila G.K."/>
            <person name="Polle A."/>
            <person name="Pukkila P.J."/>
            <person name="Richardson P.M."/>
            <person name="Rouze P."/>
            <person name="Sanders I.R."/>
            <person name="Stajich J.E."/>
            <person name="Tunlid A."/>
            <person name="Tuskan G."/>
            <person name="Grigoriev I.V."/>
        </authorList>
    </citation>
    <scope>NUCLEOTIDE SEQUENCE [LARGE SCALE GENOMIC DNA]</scope>
    <source>
        <strain evidence="2">S238N-H82 / ATCC MYA-4686</strain>
    </source>
</reference>
<dbReference type="HOGENOM" id="CLU_2886186_0_0_1"/>
<proteinExistence type="predicted"/>
<name>B0CZ77_LACBS</name>
<gene>
    <name evidence="1" type="ORF">LACBIDRAFT_311088</name>
</gene>
<organism evidence="2">
    <name type="scientific">Laccaria bicolor (strain S238N-H82 / ATCC MYA-4686)</name>
    <name type="common">Bicoloured deceiver</name>
    <name type="synonym">Laccaria laccata var. bicolor</name>
    <dbReference type="NCBI Taxonomy" id="486041"/>
    <lineage>
        <taxon>Eukaryota</taxon>
        <taxon>Fungi</taxon>
        <taxon>Dikarya</taxon>
        <taxon>Basidiomycota</taxon>
        <taxon>Agaricomycotina</taxon>
        <taxon>Agaricomycetes</taxon>
        <taxon>Agaricomycetidae</taxon>
        <taxon>Agaricales</taxon>
        <taxon>Agaricineae</taxon>
        <taxon>Hydnangiaceae</taxon>
        <taxon>Laccaria</taxon>
    </lineage>
</organism>
<protein>
    <submittedName>
        <fullName evidence="1">Predicted protein</fullName>
    </submittedName>
</protein>
<dbReference type="RefSeq" id="XP_001876366.1">
    <property type="nucleotide sequence ID" value="XM_001876331.1"/>
</dbReference>
<keyword evidence="2" id="KW-1185">Reference proteome</keyword>
<dbReference type="KEGG" id="lbc:LACBIDRAFT_311088"/>